<dbReference type="Pfam" id="PF09335">
    <property type="entry name" value="VTT_dom"/>
    <property type="match status" value="1"/>
</dbReference>
<reference evidence="9" key="4">
    <citation type="submission" date="2023-02" db="EMBL/GenBank/DDBJ databases">
        <authorList>
            <person name="Sun Q."/>
            <person name="Mori K."/>
        </authorList>
    </citation>
    <scope>NUCLEOTIDE SEQUENCE</scope>
    <source>
        <strain evidence="9">NBRC 114545</strain>
    </source>
</reference>
<dbReference type="EMBL" id="BSUW01000001">
    <property type="protein sequence ID" value="GMA72061.1"/>
    <property type="molecule type" value="Genomic_DNA"/>
</dbReference>
<dbReference type="InterPro" id="IPR032816">
    <property type="entry name" value="VTT_dom"/>
</dbReference>
<dbReference type="RefSeq" id="WP_123935996.1">
    <property type="nucleotide sequence ID" value="NZ_BSUW01000001.1"/>
</dbReference>
<feature type="domain" description="VTT" evidence="7">
    <location>
        <begin position="68"/>
        <end position="184"/>
    </location>
</feature>
<protein>
    <recommendedName>
        <fullName evidence="6">TVP38/TMEM64 family membrane protein</fullName>
    </recommendedName>
</protein>
<dbReference type="KEGG" id="too:C7K38_07620"/>
<name>A0AA37XL39_9ENTE</name>
<dbReference type="InterPro" id="IPR015414">
    <property type="entry name" value="TMEM64"/>
</dbReference>
<keyword evidence="2 6" id="KW-1003">Cell membrane</keyword>
<gene>
    <name evidence="8" type="ORF">C7K38_07620</name>
    <name evidence="9" type="ORF">GCM10025885_11100</name>
</gene>
<feature type="transmembrane region" description="Helical" evidence="6">
    <location>
        <begin position="138"/>
        <end position="160"/>
    </location>
</feature>
<evidence type="ECO:0000259" key="7">
    <source>
        <dbReference type="Pfam" id="PF09335"/>
    </source>
</evidence>
<evidence type="ECO:0000256" key="4">
    <source>
        <dbReference type="ARBA" id="ARBA00022989"/>
    </source>
</evidence>
<feature type="transmembrane region" description="Helical" evidence="6">
    <location>
        <begin position="88"/>
        <end position="105"/>
    </location>
</feature>
<feature type="transmembrane region" description="Helical" evidence="6">
    <location>
        <begin position="9"/>
        <end position="29"/>
    </location>
</feature>
<organism evidence="9 11">
    <name type="scientific">Tetragenococcus osmophilus</name>
    <dbReference type="NCBI Taxonomy" id="526944"/>
    <lineage>
        <taxon>Bacteria</taxon>
        <taxon>Bacillati</taxon>
        <taxon>Bacillota</taxon>
        <taxon>Bacilli</taxon>
        <taxon>Lactobacillales</taxon>
        <taxon>Enterococcaceae</taxon>
        <taxon>Tetragenococcus</taxon>
    </lineage>
</organism>
<evidence type="ECO:0000256" key="3">
    <source>
        <dbReference type="ARBA" id="ARBA00022692"/>
    </source>
</evidence>
<keyword evidence="10" id="KW-1185">Reference proteome</keyword>
<dbReference type="EMBL" id="CP027783">
    <property type="protein sequence ID" value="AYW48253.1"/>
    <property type="molecule type" value="Genomic_DNA"/>
</dbReference>
<evidence type="ECO:0000313" key="8">
    <source>
        <dbReference type="EMBL" id="AYW48253.1"/>
    </source>
</evidence>
<reference evidence="9 11" key="2">
    <citation type="journal article" date="2014" name="Int. J. Syst. Evol. Microbiol.">
        <title>Complete genome sequence of Corynebacterium casei LMG S-19264T (=DSM 44701T), isolated from a smear-ripened cheese.</title>
        <authorList>
            <consortium name="US DOE Joint Genome Institute (JGI-PGF)"/>
            <person name="Walter F."/>
            <person name="Albersmeier A."/>
            <person name="Kalinowski J."/>
            <person name="Ruckert C."/>
        </authorList>
    </citation>
    <scope>NUCLEOTIDE SEQUENCE [LARGE SCALE GENOMIC DNA]</scope>
    <source>
        <strain evidence="9 11">NBRC 114545</strain>
    </source>
</reference>
<dbReference type="Proteomes" id="UP001157039">
    <property type="component" value="Unassembled WGS sequence"/>
</dbReference>
<feature type="transmembrane region" description="Helical" evidence="6">
    <location>
        <begin position="49"/>
        <end position="81"/>
    </location>
</feature>
<dbReference type="AlphaFoldDB" id="A0AA37XL39"/>
<dbReference type="PANTHER" id="PTHR12677">
    <property type="entry name" value="GOLGI APPARATUS MEMBRANE PROTEIN TVP38-RELATED"/>
    <property type="match status" value="1"/>
</dbReference>
<evidence type="ECO:0000313" key="9">
    <source>
        <dbReference type="EMBL" id="GMA72061.1"/>
    </source>
</evidence>
<evidence type="ECO:0000256" key="1">
    <source>
        <dbReference type="ARBA" id="ARBA00004651"/>
    </source>
</evidence>
<keyword evidence="5 6" id="KW-0472">Membrane</keyword>
<evidence type="ECO:0000313" key="11">
    <source>
        <dbReference type="Proteomes" id="UP001157039"/>
    </source>
</evidence>
<evidence type="ECO:0000256" key="2">
    <source>
        <dbReference type="ARBA" id="ARBA00022475"/>
    </source>
</evidence>
<feature type="transmembrane region" description="Helical" evidence="6">
    <location>
        <begin position="167"/>
        <end position="188"/>
    </location>
</feature>
<dbReference type="Proteomes" id="UP000268310">
    <property type="component" value="Chromosome"/>
</dbReference>
<dbReference type="PANTHER" id="PTHR12677:SF49">
    <property type="entry name" value="TVP38_TMEM64 FAMILY MEMBRANE PROTEIN"/>
    <property type="match status" value="1"/>
</dbReference>
<proteinExistence type="inferred from homology"/>
<evidence type="ECO:0000313" key="10">
    <source>
        <dbReference type="Proteomes" id="UP000268310"/>
    </source>
</evidence>
<comment type="similarity">
    <text evidence="6">Belongs to the TVP38/TMEM64 family.</text>
</comment>
<keyword evidence="3 6" id="KW-0812">Transmembrane</keyword>
<keyword evidence="4 6" id="KW-1133">Transmembrane helix</keyword>
<accession>A0AA37XL39</accession>
<evidence type="ECO:0000256" key="6">
    <source>
        <dbReference type="RuleBase" id="RU366058"/>
    </source>
</evidence>
<comment type="subcellular location">
    <subcellularLocation>
        <location evidence="1 6">Cell membrane</location>
        <topology evidence="1 6">Multi-pass membrane protein</topology>
    </subcellularLocation>
</comment>
<dbReference type="GO" id="GO:0005886">
    <property type="term" value="C:plasma membrane"/>
    <property type="evidence" value="ECO:0007669"/>
    <property type="project" value="UniProtKB-SubCell"/>
</dbReference>
<evidence type="ECO:0000256" key="5">
    <source>
        <dbReference type="ARBA" id="ARBA00023136"/>
    </source>
</evidence>
<reference evidence="8 10" key="1">
    <citation type="journal article" date="2012" name="Int. J. Syst. Evol. Microbiol.">
        <title>Characterization of Tetragenococcus strains from sugar thick juice reveals a novel species, Tetragenococcus osmophilus sp. nov., and divides Tetragenococcus halophilus into two subspecies, T. halophilus subsp. halophilus subsp. nov. and T. halophilus subsp. flandriensis subsp. nov.</title>
        <authorList>
            <person name="Juste A."/>
            <person name="Van Trappen S."/>
            <person name="Verreth C."/>
            <person name="Cleenwerck I."/>
            <person name="De Vos P."/>
            <person name="Lievens B."/>
            <person name="Willems K.A."/>
        </authorList>
    </citation>
    <scope>NUCLEOTIDE SEQUENCE [LARGE SCALE GENOMIC DNA]</scope>
    <source>
        <strain evidence="8 10">JCM 31126</strain>
    </source>
</reference>
<reference evidence="8" key="3">
    <citation type="submission" date="2018-03" db="EMBL/GenBank/DDBJ databases">
        <authorList>
            <person name="Jeon C.O."/>
        </authorList>
    </citation>
    <scope>NUCLEOTIDE SEQUENCE</scope>
    <source>
        <strain evidence="8">JCM 31126</strain>
    </source>
</reference>
<sequence>MSITTSKKLINFISLSGFLASIFLAVYFYHLGIFEDVQTLQEFVSHAAFLAPVVFVLIQIMQVVIPIIPGGISLAAGVLLFGPLRGFIYNYLGICIGSLILFWLGRQYGKPLVMRLVNEKTYNKYIHWLDNQKRFDRLFALAIFLPIAPDDALCLMASLTTISFKKFTWIILLAKPASVYLYSAALLYGGDQLIQFLL</sequence>